<comment type="caution">
    <text evidence="3">The sequence shown here is derived from an EMBL/GenBank/DDBJ whole genome shotgun (WGS) entry which is preliminary data.</text>
</comment>
<accession>A0A834GAN7</accession>
<dbReference type="EMBL" id="WJXA01000011">
    <property type="protein sequence ID" value="KAF7127776.1"/>
    <property type="molecule type" value="Genomic_DNA"/>
</dbReference>
<proteinExistence type="predicted"/>
<protein>
    <recommendedName>
        <fullName evidence="2">Retrotransposon Copia-like N-terminal domain-containing protein</fullName>
    </recommendedName>
</protein>
<feature type="domain" description="Retrotransposon Copia-like N-terminal" evidence="2">
    <location>
        <begin position="15"/>
        <end position="60"/>
    </location>
</feature>
<evidence type="ECO:0000259" key="2">
    <source>
        <dbReference type="Pfam" id="PF14244"/>
    </source>
</evidence>
<dbReference type="Proteomes" id="UP000626092">
    <property type="component" value="Unassembled WGS sequence"/>
</dbReference>
<dbReference type="Pfam" id="PF14244">
    <property type="entry name" value="Retrotran_gag_3"/>
    <property type="match status" value="1"/>
</dbReference>
<dbReference type="InterPro" id="IPR029472">
    <property type="entry name" value="Copia-like_N"/>
</dbReference>
<gene>
    <name evidence="3" type="ORF">RHSIM_Rhsim11G0076400</name>
</gene>
<dbReference type="OrthoDB" id="1729627at2759"/>
<dbReference type="PANTHER" id="PTHR37610:SF97">
    <property type="entry name" value="RETROTRANSPOSON GAG DOMAIN-CONTAINING PROTEIN"/>
    <property type="match status" value="1"/>
</dbReference>
<evidence type="ECO:0000256" key="1">
    <source>
        <dbReference type="SAM" id="MobiDB-lite"/>
    </source>
</evidence>
<evidence type="ECO:0000313" key="3">
    <source>
        <dbReference type="EMBL" id="KAF7127776.1"/>
    </source>
</evidence>
<sequence length="202" mass="22288">MSEELRVDDPFYISPSESPTAVLVSPPLNGDNYGSWLRTITMALRAKNKVGFVDGSIEKPGEDKEKEVSRYNSYSGGGNNSNRKVKYHCDHCDKDGHSTERCYKIIGYHPKHSEFSNLSTKSANKTSLAAVIQEQYDKLLAMLSSGNIHHNSNLAGPINEEDDWTREYPGGALLLSGITDGFDSGRAILFRPLALEACPSFL</sequence>
<feature type="compositionally biased region" description="Basic and acidic residues" evidence="1">
    <location>
        <begin position="58"/>
        <end position="69"/>
    </location>
</feature>
<name>A0A834GAN7_RHOSS</name>
<organism evidence="3 4">
    <name type="scientific">Rhododendron simsii</name>
    <name type="common">Sims's rhododendron</name>
    <dbReference type="NCBI Taxonomy" id="118357"/>
    <lineage>
        <taxon>Eukaryota</taxon>
        <taxon>Viridiplantae</taxon>
        <taxon>Streptophyta</taxon>
        <taxon>Embryophyta</taxon>
        <taxon>Tracheophyta</taxon>
        <taxon>Spermatophyta</taxon>
        <taxon>Magnoliopsida</taxon>
        <taxon>eudicotyledons</taxon>
        <taxon>Gunneridae</taxon>
        <taxon>Pentapetalae</taxon>
        <taxon>asterids</taxon>
        <taxon>Ericales</taxon>
        <taxon>Ericaceae</taxon>
        <taxon>Ericoideae</taxon>
        <taxon>Rhodoreae</taxon>
        <taxon>Rhododendron</taxon>
    </lineage>
</organism>
<feature type="region of interest" description="Disordered" evidence="1">
    <location>
        <begin position="58"/>
        <end position="79"/>
    </location>
</feature>
<dbReference type="AlphaFoldDB" id="A0A834GAN7"/>
<evidence type="ECO:0000313" key="4">
    <source>
        <dbReference type="Proteomes" id="UP000626092"/>
    </source>
</evidence>
<keyword evidence="4" id="KW-1185">Reference proteome</keyword>
<reference evidence="3" key="1">
    <citation type="submission" date="2019-11" db="EMBL/GenBank/DDBJ databases">
        <authorList>
            <person name="Liu Y."/>
            <person name="Hou J."/>
            <person name="Li T.-Q."/>
            <person name="Guan C.-H."/>
            <person name="Wu X."/>
            <person name="Wu H.-Z."/>
            <person name="Ling F."/>
            <person name="Zhang R."/>
            <person name="Shi X.-G."/>
            <person name="Ren J.-P."/>
            <person name="Chen E.-F."/>
            <person name="Sun J.-M."/>
        </authorList>
    </citation>
    <scope>NUCLEOTIDE SEQUENCE</scope>
    <source>
        <strain evidence="3">Adult_tree_wgs_1</strain>
        <tissue evidence="3">Leaves</tissue>
    </source>
</reference>
<dbReference type="PANTHER" id="PTHR37610">
    <property type="entry name" value="CCHC-TYPE DOMAIN-CONTAINING PROTEIN"/>
    <property type="match status" value="1"/>
</dbReference>